<dbReference type="Pfam" id="PF03106">
    <property type="entry name" value="WRKY"/>
    <property type="match status" value="1"/>
</dbReference>
<comment type="subcellular location">
    <subcellularLocation>
        <location evidence="1">Nucleus</location>
    </subcellularLocation>
</comment>
<proteinExistence type="inferred from homology"/>
<evidence type="ECO:0000256" key="9">
    <source>
        <dbReference type="SAM" id="MobiDB-lite"/>
    </source>
</evidence>
<dbReference type="EMBL" id="JAAALK010000284">
    <property type="protein sequence ID" value="KAG8067048.1"/>
    <property type="molecule type" value="Genomic_DNA"/>
</dbReference>
<dbReference type="FunFam" id="2.20.25.80:FF:000004">
    <property type="entry name" value="WRKY transcription factor 65"/>
    <property type="match status" value="1"/>
</dbReference>
<comment type="caution">
    <text evidence="11">The sequence shown here is derived from an EMBL/GenBank/DDBJ whole genome shotgun (WGS) entry which is preliminary data.</text>
</comment>
<organism evidence="11 12">
    <name type="scientific">Zizania palustris</name>
    <name type="common">Northern wild rice</name>
    <dbReference type="NCBI Taxonomy" id="103762"/>
    <lineage>
        <taxon>Eukaryota</taxon>
        <taxon>Viridiplantae</taxon>
        <taxon>Streptophyta</taxon>
        <taxon>Embryophyta</taxon>
        <taxon>Tracheophyta</taxon>
        <taxon>Spermatophyta</taxon>
        <taxon>Magnoliopsida</taxon>
        <taxon>Liliopsida</taxon>
        <taxon>Poales</taxon>
        <taxon>Poaceae</taxon>
        <taxon>BOP clade</taxon>
        <taxon>Oryzoideae</taxon>
        <taxon>Oryzeae</taxon>
        <taxon>Zizaniinae</taxon>
        <taxon>Zizania</taxon>
    </lineage>
</organism>
<evidence type="ECO:0000256" key="1">
    <source>
        <dbReference type="ARBA" id="ARBA00004123"/>
    </source>
</evidence>
<dbReference type="AlphaFoldDB" id="A0A8J5S8D4"/>
<evidence type="ECO:0000313" key="11">
    <source>
        <dbReference type="EMBL" id="KAG8067048.1"/>
    </source>
</evidence>
<dbReference type="InterPro" id="IPR044810">
    <property type="entry name" value="WRKY_plant"/>
</dbReference>
<evidence type="ECO:0000256" key="7">
    <source>
        <dbReference type="ARBA" id="ARBA00059977"/>
    </source>
</evidence>
<dbReference type="SMART" id="SM00774">
    <property type="entry name" value="WRKY"/>
    <property type="match status" value="1"/>
</dbReference>
<dbReference type="InterPro" id="IPR003657">
    <property type="entry name" value="WRKY_dom"/>
</dbReference>
<reference evidence="11" key="1">
    <citation type="journal article" date="2021" name="bioRxiv">
        <title>Whole Genome Assembly and Annotation of Northern Wild Rice, Zizania palustris L., Supports a Whole Genome Duplication in the Zizania Genus.</title>
        <authorList>
            <person name="Haas M."/>
            <person name="Kono T."/>
            <person name="Macchietto M."/>
            <person name="Millas R."/>
            <person name="McGilp L."/>
            <person name="Shao M."/>
            <person name="Duquette J."/>
            <person name="Hirsch C.N."/>
            <person name="Kimball J."/>
        </authorList>
    </citation>
    <scope>NUCLEOTIDE SEQUENCE</scope>
    <source>
        <tissue evidence="11">Fresh leaf tissue</tissue>
    </source>
</reference>
<sequence>MTKMITMRDDGSAPKRRKQDVQKVVVSVKAEEHKVEQGPPADSWSWRKYGQKQIKGSPHPRGYYKCSSYRGCPAKKQVDRCRNDASLLIITYTSDHNHEDHATDPVQVQTCISDSNDAGAAALNNGMPLVEVTVAPSKLGGEEESCDIFDELDDLLRLPC</sequence>
<feature type="domain" description="WRKY" evidence="10">
    <location>
        <begin position="42"/>
        <end position="101"/>
    </location>
</feature>
<evidence type="ECO:0000256" key="4">
    <source>
        <dbReference type="ARBA" id="ARBA00023125"/>
    </source>
</evidence>
<evidence type="ECO:0000256" key="8">
    <source>
        <dbReference type="ARBA" id="ARBA00070168"/>
    </source>
</evidence>
<dbReference type="Proteomes" id="UP000729402">
    <property type="component" value="Unassembled WGS sequence"/>
</dbReference>
<dbReference type="PANTHER" id="PTHR32096">
    <property type="entry name" value="WRKY TRANSCRIPTION FACTOR 30-RELATED-RELATED"/>
    <property type="match status" value="1"/>
</dbReference>
<dbReference type="PROSITE" id="PS50811">
    <property type="entry name" value="WRKY"/>
    <property type="match status" value="1"/>
</dbReference>
<reference evidence="11" key="2">
    <citation type="submission" date="2021-02" db="EMBL/GenBank/DDBJ databases">
        <authorList>
            <person name="Kimball J.A."/>
            <person name="Haas M.W."/>
            <person name="Macchietto M."/>
            <person name="Kono T."/>
            <person name="Duquette J."/>
            <person name="Shao M."/>
        </authorList>
    </citation>
    <scope>NUCLEOTIDE SEQUENCE</scope>
    <source>
        <tissue evidence="11">Fresh leaf tissue</tissue>
    </source>
</reference>
<feature type="region of interest" description="Disordered" evidence="9">
    <location>
        <begin position="1"/>
        <end position="58"/>
    </location>
</feature>
<protein>
    <recommendedName>
        <fullName evidence="8">WRKY transcription factor WRKY51</fullName>
    </recommendedName>
</protein>
<accession>A0A8J5S8D4</accession>
<keyword evidence="3" id="KW-0805">Transcription regulation</keyword>
<dbReference type="PANTHER" id="PTHR32096:SF18">
    <property type="entry name" value="DISEASE RESISTANCE PROTEIN RRS1B-RELATED"/>
    <property type="match status" value="1"/>
</dbReference>
<name>A0A8J5S8D4_ZIZPA</name>
<evidence type="ECO:0000256" key="5">
    <source>
        <dbReference type="ARBA" id="ARBA00023163"/>
    </source>
</evidence>
<keyword evidence="4" id="KW-0238">DNA-binding</keyword>
<comment type="function">
    <text evidence="7">Transcription factor. Interacts, when in complex with WRKY71, specifically with the W box (5'-(T)TGAC[CT]-3'), a frequently occurring elicitor-responsive cis-acting element. Represses specifically gibberellic acid (GA)-induced promoters in aleurone cells, probably by interfering with GAM1.</text>
</comment>
<keyword evidence="5" id="KW-0804">Transcription</keyword>
<evidence type="ECO:0000313" key="12">
    <source>
        <dbReference type="Proteomes" id="UP000729402"/>
    </source>
</evidence>
<evidence type="ECO:0000259" key="10">
    <source>
        <dbReference type="PROSITE" id="PS50811"/>
    </source>
</evidence>
<gene>
    <name evidence="11" type="ORF">GUJ93_ZPchr0005g15315</name>
</gene>
<feature type="compositionally biased region" description="Basic and acidic residues" evidence="9">
    <location>
        <begin position="1"/>
        <end position="13"/>
    </location>
</feature>
<keyword evidence="6" id="KW-0539">Nucleus</keyword>
<dbReference type="GO" id="GO:0000976">
    <property type="term" value="F:transcription cis-regulatory region binding"/>
    <property type="evidence" value="ECO:0007669"/>
    <property type="project" value="TreeGrafter"/>
</dbReference>
<dbReference type="GO" id="GO:0003700">
    <property type="term" value="F:DNA-binding transcription factor activity"/>
    <property type="evidence" value="ECO:0007669"/>
    <property type="project" value="InterPro"/>
</dbReference>
<dbReference type="GO" id="GO:0005634">
    <property type="term" value="C:nucleus"/>
    <property type="evidence" value="ECO:0007669"/>
    <property type="project" value="UniProtKB-SubCell"/>
</dbReference>
<evidence type="ECO:0000256" key="3">
    <source>
        <dbReference type="ARBA" id="ARBA00023015"/>
    </source>
</evidence>
<evidence type="ECO:0000256" key="2">
    <source>
        <dbReference type="ARBA" id="ARBA00008189"/>
    </source>
</evidence>
<comment type="similarity">
    <text evidence="2">Belongs to the WRKY group II-a family.</text>
</comment>
<dbReference type="OrthoDB" id="726408at2759"/>
<keyword evidence="12" id="KW-1185">Reference proteome</keyword>
<evidence type="ECO:0000256" key="6">
    <source>
        <dbReference type="ARBA" id="ARBA00023242"/>
    </source>
</evidence>